<proteinExistence type="predicted"/>
<dbReference type="EMBL" id="CALNXK010000055">
    <property type="protein sequence ID" value="CAH3135144.1"/>
    <property type="molecule type" value="Genomic_DNA"/>
</dbReference>
<evidence type="ECO:0000313" key="1">
    <source>
        <dbReference type="EMBL" id="CAH3135144.1"/>
    </source>
</evidence>
<name>A0ABN8P6H4_9CNID</name>
<sequence>MDDKAYLRPGTDVGARNTKASVIYDVCDPNEQKKLKQHDFNNPEVNQTPASFRLIKQHIENIQEKDELMSDQDPSLVIIRPKYFIGSGGSLWASDYMRLSYGVPKLFQETICSYDVVYYLTDLTMEEDVMRVKTERGCKYFCYEQEQLISFQNQISYITIQYKEAVHLQSEQEIGSELLETLSGLRKTVESVQTQMLAHTRQGKLWDNILKTTDAGPGVGVTNIEVRFSDFEIARIQSSERVNRIHRAPGDSAQNEAERTNASIGDALVDGTALKWEYFKPFDGLTDTEIKKLSASEVKEREAICMEKNAWEVARGDSYDHLKCYTTTASNCQFFFNKSYLMKYANAKTDAAKHSVPEYHYFRKIPPGAYFRNFTVYSFMDSHCIIGEMFLEYLKVACKENGESTATSATAQENNAVRRFNMLRGHFLTTKVMGIITFFLKPQQTTGLSMITCQGYS</sequence>
<keyword evidence="2" id="KW-1185">Reference proteome</keyword>
<organism evidence="1 2">
    <name type="scientific">Porites lobata</name>
    <dbReference type="NCBI Taxonomy" id="104759"/>
    <lineage>
        <taxon>Eukaryota</taxon>
        <taxon>Metazoa</taxon>
        <taxon>Cnidaria</taxon>
        <taxon>Anthozoa</taxon>
        <taxon>Hexacorallia</taxon>
        <taxon>Scleractinia</taxon>
        <taxon>Fungiina</taxon>
        <taxon>Poritidae</taxon>
        <taxon>Porites</taxon>
    </lineage>
</organism>
<evidence type="ECO:0000313" key="2">
    <source>
        <dbReference type="Proteomes" id="UP001159405"/>
    </source>
</evidence>
<protein>
    <submittedName>
        <fullName evidence="1">Uncharacterized protein</fullName>
    </submittedName>
</protein>
<comment type="caution">
    <text evidence="1">The sequence shown here is derived from an EMBL/GenBank/DDBJ whole genome shotgun (WGS) entry which is preliminary data.</text>
</comment>
<accession>A0ABN8P6H4</accession>
<dbReference type="Proteomes" id="UP001159405">
    <property type="component" value="Unassembled WGS sequence"/>
</dbReference>
<gene>
    <name evidence="1" type="ORF">PLOB_00037778</name>
</gene>
<reference evidence="1 2" key="1">
    <citation type="submission" date="2022-05" db="EMBL/GenBank/DDBJ databases">
        <authorList>
            <consortium name="Genoscope - CEA"/>
            <person name="William W."/>
        </authorList>
    </citation>
    <scope>NUCLEOTIDE SEQUENCE [LARGE SCALE GENOMIC DNA]</scope>
</reference>